<dbReference type="Proteomes" id="UP000288711">
    <property type="component" value="Unassembled WGS sequence"/>
</dbReference>
<keyword evidence="4" id="KW-1185">Reference proteome</keyword>
<feature type="region of interest" description="Disordered" evidence="1">
    <location>
        <begin position="27"/>
        <end position="159"/>
    </location>
</feature>
<dbReference type="InterPro" id="IPR029062">
    <property type="entry name" value="Class_I_gatase-like"/>
</dbReference>
<dbReference type="InterPro" id="IPR044992">
    <property type="entry name" value="ChyE-like"/>
</dbReference>
<proteinExistence type="predicted"/>
<dbReference type="PANTHER" id="PTHR42695:SF5">
    <property type="entry name" value="GLUTAMINE AMIDOTRANSFERASE YLR126C-RELATED"/>
    <property type="match status" value="1"/>
</dbReference>
<feature type="domain" description="Glutamine amidotransferase" evidence="2">
    <location>
        <begin position="182"/>
        <end position="342"/>
    </location>
</feature>
<keyword evidence="3" id="KW-0315">Glutamine amidotransferase</keyword>
<feature type="compositionally biased region" description="Basic residues" evidence="1">
    <location>
        <begin position="75"/>
        <end position="88"/>
    </location>
</feature>
<dbReference type="CDD" id="cd01741">
    <property type="entry name" value="GATase1_1"/>
    <property type="match status" value="1"/>
</dbReference>
<dbReference type="Gene3D" id="3.40.50.880">
    <property type="match status" value="1"/>
</dbReference>
<evidence type="ECO:0000259" key="2">
    <source>
        <dbReference type="Pfam" id="PF00117"/>
    </source>
</evidence>
<dbReference type="PANTHER" id="PTHR42695">
    <property type="entry name" value="GLUTAMINE AMIDOTRANSFERASE YLR126C-RELATED"/>
    <property type="match status" value="1"/>
</dbReference>
<reference evidence="3 4" key="1">
    <citation type="journal article" date="2009" name="Int. J. Syst. Evol. Microbiol.">
        <title>Janibacter hoylei sp. nov., Bacillus isronensis sp. nov. and Bacillus aryabhattai sp. nov., isolated from cryotubes used for collecting air from the upper atmosphere.</title>
        <authorList>
            <person name="Shivaji S."/>
            <person name="Chaturvedi P."/>
            <person name="Begum Z."/>
            <person name="Pindi P.K."/>
            <person name="Manorama R."/>
            <person name="Padmanaban D.A."/>
            <person name="Shouche Y.S."/>
            <person name="Pawar S."/>
            <person name="Vaishampayan P."/>
            <person name="Dutt C.B."/>
            <person name="Datta G.N."/>
            <person name="Manchanda R.K."/>
            <person name="Rao U.R."/>
            <person name="Bhargava P.M."/>
            <person name="Narlikar J.V."/>
        </authorList>
    </citation>
    <scope>NUCLEOTIDE SEQUENCE [LARGE SCALE GENOMIC DNA]</scope>
    <source>
        <strain evidence="3 4">PVAS-1</strain>
    </source>
</reference>
<feature type="compositionally biased region" description="Low complexity" evidence="1">
    <location>
        <begin position="105"/>
        <end position="121"/>
    </location>
</feature>
<dbReference type="SUPFAM" id="SSF52317">
    <property type="entry name" value="Class I glutamine amidotransferase-like"/>
    <property type="match status" value="1"/>
</dbReference>
<evidence type="ECO:0000313" key="4">
    <source>
        <dbReference type="Proteomes" id="UP000288711"/>
    </source>
</evidence>
<dbReference type="GO" id="GO:0005829">
    <property type="term" value="C:cytosol"/>
    <property type="evidence" value="ECO:0007669"/>
    <property type="project" value="TreeGrafter"/>
</dbReference>
<organism evidence="3 4">
    <name type="scientific">Janibacter hoylei PVAS-1</name>
    <dbReference type="NCBI Taxonomy" id="1210046"/>
    <lineage>
        <taxon>Bacteria</taxon>
        <taxon>Bacillati</taxon>
        <taxon>Actinomycetota</taxon>
        <taxon>Actinomycetes</taxon>
        <taxon>Micrococcales</taxon>
        <taxon>Intrasporangiaceae</taxon>
        <taxon>Janibacter</taxon>
    </lineage>
</organism>
<dbReference type="AlphaFoldDB" id="A0A444B3E4"/>
<dbReference type="EMBL" id="PIPF01000010">
    <property type="protein sequence ID" value="RWU82869.1"/>
    <property type="molecule type" value="Genomic_DNA"/>
</dbReference>
<accession>A0A444B3E4</accession>
<dbReference type="PROSITE" id="PS51273">
    <property type="entry name" value="GATASE_TYPE_1"/>
    <property type="match status" value="1"/>
</dbReference>
<dbReference type="OrthoDB" id="5196541at2"/>
<keyword evidence="3" id="KW-0808">Transferase</keyword>
<dbReference type="Pfam" id="PF00117">
    <property type="entry name" value="GATase"/>
    <property type="match status" value="1"/>
</dbReference>
<evidence type="ECO:0000256" key="1">
    <source>
        <dbReference type="SAM" id="MobiDB-lite"/>
    </source>
</evidence>
<name>A0A444B3E4_9MICO</name>
<dbReference type="InterPro" id="IPR017926">
    <property type="entry name" value="GATASE"/>
</dbReference>
<dbReference type="GO" id="GO:0016740">
    <property type="term" value="F:transferase activity"/>
    <property type="evidence" value="ECO:0007669"/>
    <property type="project" value="UniProtKB-KW"/>
</dbReference>
<evidence type="ECO:0000313" key="3">
    <source>
        <dbReference type="EMBL" id="RWU82869.1"/>
    </source>
</evidence>
<protein>
    <submittedName>
        <fullName evidence="3">Type 1 glutamine amidotransferase</fullName>
    </submittedName>
</protein>
<comment type="caution">
    <text evidence="3">The sequence shown here is derived from an EMBL/GenBank/DDBJ whole genome shotgun (WGS) entry which is preliminary data.</text>
</comment>
<sequence length="392" mass="40940">MSTTSTSAPFERAMTALTVCDTIRLHSTAGRRPRGSRPIVTHPPTAVGIGSGHGYESAGRGPAHPARVEPPGRHHGDRHRRPRARAPGRRPVVEVRDRRLRRTPPRAARGPPGDHAAAGEPRLPPLPVDHLDPHPRARRPGAGAARSGRLHRPPTDGHPAMSLLVVQHQRTCPPGRFGDWLTDAGVELDVRRPDTGDSLPIDLSGHDGLLVLGGQMGCRDDEVAPWLPAVRQLITTAAKRATPALGICLGHQLAAVALGGEVGRNPGGRTLGVLTVAGTGSLADDPVLAAAAGAPVPQWNDDVVTRLPEGAVALADNERGDLLLARLAPTVWGVQGHPEADLGIVTAWADSDAGAPELADIDVPAALAAVADAQPAVEAAWRPVAEAFARLL</sequence>
<gene>
    <name evidence="3" type="ORF">CWN80_11105</name>
</gene>